<sequence>MARQESHELAPDARPHAVAGPQRRGGPRMNRAMPPKPSAARLLRGARAVFTVAAELARRVRRYAWPSTAGSRNRAYLRDRLVALPLLAVVAFGAFGWAYTGVRGDSAYARDRLAPALVGLAGVRASLFIAQGEAEENLAEGRAAELSGLSERYRTRVARATQNLNRVTRSGALTVAEEQELRVVSALVVDYTGWIGRAQGHATDPVLRDAELAYARSMLCSTPVAPQDSGDRYPPCPPATGSGATSIVDRVSGLERQLRERLADRAGWGDGVLAAGAVSGVASVLLAAGLWRTLSFLRRRFRIRLSVPLAAAALPLLAVPLLTADALLAQHAQRETVPVADALAERTSPKTETAAEERPFDGPDPVAIDVLADRLDDGLSEGRFGFLDGAAPFVFPVGLACAGVIGGALHAYRREYLVVARPGVVA</sequence>
<feature type="compositionally biased region" description="Basic and acidic residues" evidence="1">
    <location>
        <begin position="343"/>
        <end position="361"/>
    </location>
</feature>
<keyword evidence="2" id="KW-1133">Transmembrane helix</keyword>
<feature type="compositionally biased region" description="Basic and acidic residues" evidence="1">
    <location>
        <begin position="1"/>
        <end position="15"/>
    </location>
</feature>
<dbReference type="AlphaFoldDB" id="A0A6H9V7W7"/>
<comment type="caution">
    <text evidence="3">The sequence shown here is derived from an EMBL/GenBank/DDBJ whole genome shotgun (WGS) entry which is preliminary data.</text>
</comment>
<evidence type="ECO:0000313" key="4">
    <source>
        <dbReference type="Proteomes" id="UP000442707"/>
    </source>
</evidence>
<gene>
    <name evidence="3" type="ORF">F7R91_04775</name>
</gene>
<protein>
    <submittedName>
        <fullName evidence="3">Uncharacterized protein</fullName>
    </submittedName>
</protein>
<organism evidence="3 4">
    <name type="scientific">Streptomyces luteolifulvus</name>
    <dbReference type="NCBI Taxonomy" id="2615112"/>
    <lineage>
        <taxon>Bacteria</taxon>
        <taxon>Bacillati</taxon>
        <taxon>Actinomycetota</taxon>
        <taxon>Actinomycetes</taxon>
        <taxon>Kitasatosporales</taxon>
        <taxon>Streptomycetaceae</taxon>
        <taxon>Streptomyces</taxon>
    </lineage>
</organism>
<feature type="transmembrane region" description="Helical" evidence="2">
    <location>
        <begin position="81"/>
        <end position="99"/>
    </location>
</feature>
<evidence type="ECO:0000313" key="3">
    <source>
        <dbReference type="EMBL" id="KAB1150120.1"/>
    </source>
</evidence>
<reference evidence="3 4" key="1">
    <citation type="submission" date="2019-09" db="EMBL/GenBank/DDBJ databases">
        <title>Screening of Novel Bioactive Compounds from Soil-Associated.</title>
        <authorList>
            <person name="Zhao S."/>
        </authorList>
    </citation>
    <scope>NUCLEOTIDE SEQUENCE [LARGE SCALE GENOMIC DNA]</scope>
    <source>
        <strain evidence="3 4">HIT-DPA4</strain>
    </source>
</reference>
<evidence type="ECO:0000256" key="1">
    <source>
        <dbReference type="SAM" id="MobiDB-lite"/>
    </source>
</evidence>
<dbReference type="EMBL" id="VZRB01000002">
    <property type="protein sequence ID" value="KAB1150120.1"/>
    <property type="molecule type" value="Genomic_DNA"/>
</dbReference>
<feature type="transmembrane region" description="Helical" evidence="2">
    <location>
        <begin position="271"/>
        <end position="291"/>
    </location>
</feature>
<feature type="region of interest" description="Disordered" evidence="1">
    <location>
        <begin position="1"/>
        <end position="36"/>
    </location>
</feature>
<keyword evidence="2" id="KW-0812">Transmembrane</keyword>
<proteinExistence type="predicted"/>
<feature type="transmembrane region" description="Helical" evidence="2">
    <location>
        <begin position="303"/>
        <end position="322"/>
    </location>
</feature>
<evidence type="ECO:0000256" key="2">
    <source>
        <dbReference type="SAM" id="Phobius"/>
    </source>
</evidence>
<keyword evidence="2" id="KW-0472">Membrane</keyword>
<name>A0A6H9V7W7_9ACTN</name>
<dbReference type="Proteomes" id="UP000442707">
    <property type="component" value="Unassembled WGS sequence"/>
</dbReference>
<keyword evidence="4" id="KW-1185">Reference proteome</keyword>
<feature type="transmembrane region" description="Helical" evidence="2">
    <location>
        <begin position="393"/>
        <end position="412"/>
    </location>
</feature>
<accession>A0A6H9V7W7</accession>
<feature type="region of interest" description="Disordered" evidence="1">
    <location>
        <begin position="340"/>
        <end position="364"/>
    </location>
</feature>